<protein>
    <recommendedName>
        <fullName evidence="2">Ribonucleases P/MRP subunit Pop8-like domain-containing protein</fullName>
    </recommendedName>
</protein>
<keyword evidence="4" id="KW-1185">Reference proteome</keyword>
<reference evidence="3" key="1">
    <citation type="journal article" date="2020" name="Stud. Mycol.">
        <title>101 Dothideomycetes genomes: a test case for predicting lifestyles and emergence of pathogens.</title>
        <authorList>
            <person name="Haridas S."/>
            <person name="Albert R."/>
            <person name="Binder M."/>
            <person name="Bloem J."/>
            <person name="Labutti K."/>
            <person name="Salamov A."/>
            <person name="Andreopoulos B."/>
            <person name="Baker S."/>
            <person name="Barry K."/>
            <person name="Bills G."/>
            <person name="Bluhm B."/>
            <person name="Cannon C."/>
            <person name="Castanera R."/>
            <person name="Culley D."/>
            <person name="Daum C."/>
            <person name="Ezra D."/>
            <person name="Gonzalez J."/>
            <person name="Henrissat B."/>
            <person name="Kuo A."/>
            <person name="Liang C."/>
            <person name="Lipzen A."/>
            <person name="Lutzoni F."/>
            <person name="Magnuson J."/>
            <person name="Mondo S."/>
            <person name="Nolan M."/>
            <person name="Ohm R."/>
            <person name="Pangilinan J."/>
            <person name="Park H.-J."/>
            <person name="Ramirez L."/>
            <person name="Alfaro M."/>
            <person name="Sun H."/>
            <person name="Tritt A."/>
            <person name="Yoshinaga Y."/>
            <person name="Zwiers L.-H."/>
            <person name="Turgeon B."/>
            <person name="Goodwin S."/>
            <person name="Spatafora J."/>
            <person name="Crous P."/>
            <person name="Grigoriev I."/>
        </authorList>
    </citation>
    <scope>NUCLEOTIDE SEQUENCE</scope>
    <source>
        <strain evidence="3">ATCC 16933</strain>
    </source>
</reference>
<feature type="compositionally biased region" description="Gly residues" evidence="1">
    <location>
        <begin position="178"/>
        <end position="188"/>
    </location>
</feature>
<dbReference type="Pfam" id="PF20976">
    <property type="entry name" value="Pop8"/>
    <property type="match status" value="1"/>
</dbReference>
<dbReference type="GO" id="GO:0008033">
    <property type="term" value="P:tRNA processing"/>
    <property type="evidence" value="ECO:0007669"/>
    <property type="project" value="InterPro"/>
</dbReference>
<proteinExistence type="predicted"/>
<dbReference type="OrthoDB" id="5530243at2759"/>
<dbReference type="PANTHER" id="PTHR28173">
    <property type="entry name" value="RIBONUCLEASES P/MRP PROTEIN SUBUNIT POP8"/>
    <property type="match status" value="1"/>
</dbReference>
<dbReference type="AlphaFoldDB" id="A0A6A6PEF0"/>
<dbReference type="GO" id="GO:0004526">
    <property type="term" value="F:ribonuclease P activity"/>
    <property type="evidence" value="ECO:0007669"/>
    <property type="project" value="TreeGrafter"/>
</dbReference>
<dbReference type="EMBL" id="MU001670">
    <property type="protein sequence ID" value="KAF2462341.1"/>
    <property type="molecule type" value="Genomic_DNA"/>
</dbReference>
<evidence type="ECO:0000313" key="3">
    <source>
        <dbReference type="EMBL" id="KAF2462341.1"/>
    </source>
</evidence>
<dbReference type="Proteomes" id="UP000799766">
    <property type="component" value="Unassembled WGS sequence"/>
</dbReference>
<dbReference type="InterPro" id="IPR049128">
    <property type="entry name" value="Pop8-like_dom"/>
</dbReference>
<dbReference type="InterPro" id="IPR020347">
    <property type="entry name" value="Pop8"/>
</dbReference>
<feature type="region of interest" description="Disordered" evidence="1">
    <location>
        <begin position="1"/>
        <end position="51"/>
    </location>
</feature>
<feature type="domain" description="Ribonucleases P/MRP subunit Pop8-like" evidence="2">
    <location>
        <begin position="103"/>
        <end position="162"/>
    </location>
</feature>
<dbReference type="GO" id="GO:0034965">
    <property type="term" value="P:intronic box C/D snoRNA processing"/>
    <property type="evidence" value="ECO:0007669"/>
    <property type="project" value="TreeGrafter"/>
</dbReference>
<dbReference type="GO" id="GO:0005655">
    <property type="term" value="C:nucleolar ribonuclease P complex"/>
    <property type="evidence" value="ECO:0007669"/>
    <property type="project" value="InterPro"/>
</dbReference>
<evidence type="ECO:0000256" key="1">
    <source>
        <dbReference type="SAM" id="MobiDB-lite"/>
    </source>
</evidence>
<evidence type="ECO:0000313" key="4">
    <source>
        <dbReference type="Proteomes" id="UP000799766"/>
    </source>
</evidence>
<dbReference type="PANTHER" id="PTHR28173:SF1">
    <property type="entry name" value="RIBONUCLEASES P_MRP PROTEIN SUBUNIT POP8"/>
    <property type="match status" value="1"/>
</dbReference>
<accession>A0A6A6PEF0</accession>
<dbReference type="GO" id="GO:0000172">
    <property type="term" value="C:ribonuclease MRP complex"/>
    <property type="evidence" value="ECO:0007669"/>
    <property type="project" value="InterPro"/>
</dbReference>
<dbReference type="GO" id="GO:0000171">
    <property type="term" value="F:ribonuclease MRP activity"/>
    <property type="evidence" value="ECO:0007669"/>
    <property type="project" value="TreeGrafter"/>
</dbReference>
<organism evidence="3 4">
    <name type="scientific">Lineolata rhizophorae</name>
    <dbReference type="NCBI Taxonomy" id="578093"/>
    <lineage>
        <taxon>Eukaryota</taxon>
        <taxon>Fungi</taxon>
        <taxon>Dikarya</taxon>
        <taxon>Ascomycota</taxon>
        <taxon>Pezizomycotina</taxon>
        <taxon>Dothideomycetes</taxon>
        <taxon>Dothideomycetes incertae sedis</taxon>
        <taxon>Lineolatales</taxon>
        <taxon>Lineolataceae</taxon>
        <taxon>Lineolata</taxon>
    </lineage>
</organism>
<dbReference type="GO" id="GO:0000294">
    <property type="term" value="P:nuclear-transcribed mRNA catabolic process, RNase MRP-dependent"/>
    <property type="evidence" value="ECO:0007669"/>
    <property type="project" value="TreeGrafter"/>
</dbReference>
<gene>
    <name evidence="3" type="ORF">BDY21DRAFT_376147</name>
</gene>
<feature type="region of interest" description="Disordered" evidence="1">
    <location>
        <begin position="167"/>
        <end position="201"/>
    </location>
</feature>
<evidence type="ECO:0000259" key="2">
    <source>
        <dbReference type="Pfam" id="PF20976"/>
    </source>
</evidence>
<sequence>MGDEQGDLAMHDAAASGSSKLPASSCEKAASPPQQPTTKPHHHRPNAGATLHQSTLRPTWLYLHLRLIYSPALPPPPASTPPPGASGPAAPAAAAAPAASAVASADLDPVVARTLLAAPLAQYLGHAGAAIALDVLKIAGRDVWVRVPDEDGGAVVSALSSWAGVVPGGGGKKKQKKSGGGGGAGAGAAGTESAQDDGERVRRRAWRIVERASWLNKLVGQGEADGRDLFDEP</sequence>
<name>A0A6A6PEF0_9PEZI</name>